<protein>
    <recommendedName>
        <fullName evidence="8">Ferritin</fullName>
        <ecNumber evidence="8">1.16.3.2</ecNumber>
    </recommendedName>
</protein>
<dbReference type="GO" id="GO:0042802">
    <property type="term" value="F:identical protein binding"/>
    <property type="evidence" value="ECO:0007669"/>
    <property type="project" value="UniProtKB-ARBA"/>
</dbReference>
<comment type="catalytic activity">
    <reaction evidence="8">
        <text>4 Fe(2+) + O2 + 6 H2O = 4 iron(III) oxide-hydroxide + 12 H(+)</text>
        <dbReference type="Rhea" id="RHEA:11972"/>
        <dbReference type="ChEBI" id="CHEBI:15377"/>
        <dbReference type="ChEBI" id="CHEBI:15378"/>
        <dbReference type="ChEBI" id="CHEBI:15379"/>
        <dbReference type="ChEBI" id="CHEBI:29033"/>
        <dbReference type="ChEBI" id="CHEBI:78619"/>
        <dbReference type="EC" id="1.16.3.2"/>
    </reaction>
</comment>
<dbReference type="Proteomes" id="UP000823598">
    <property type="component" value="Unassembled WGS sequence"/>
</dbReference>
<dbReference type="Gene3D" id="1.20.1260.10">
    <property type="match status" value="1"/>
</dbReference>
<accession>A0A9D9IRI9</accession>
<dbReference type="GO" id="GO:0008198">
    <property type="term" value="F:ferrous iron binding"/>
    <property type="evidence" value="ECO:0007669"/>
    <property type="project" value="TreeGrafter"/>
</dbReference>
<dbReference type="InterPro" id="IPR009040">
    <property type="entry name" value="Ferritin-like_diiron"/>
</dbReference>
<dbReference type="PANTHER" id="PTHR11431:SF127">
    <property type="entry name" value="BACTERIAL NON-HEME FERRITIN"/>
    <property type="match status" value="1"/>
</dbReference>
<dbReference type="EC" id="1.16.3.2" evidence="8"/>
<evidence type="ECO:0000259" key="9">
    <source>
        <dbReference type="PROSITE" id="PS50905"/>
    </source>
</evidence>
<evidence type="ECO:0000256" key="6">
    <source>
        <dbReference type="ARBA" id="ARBA00054546"/>
    </source>
</evidence>
<evidence type="ECO:0000256" key="2">
    <source>
        <dbReference type="ARBA" id="ARBA00022434"/>
    </source>
</evidence>
<dbReference type="GO" id="GO:0008199">
    <property type="term" value="F:ferric iron binding"/>
    <property type="evidence" value="ECO:0007669"/>
    <property type="project" value="InterPro"/>
</dbReference>
<sequence>MLSKKMEKALNAQINAEFWSAYLYLSMSAYFEAEGKSGFANWFKVQFKEEQAHAEIFMNFVYDRGGRVMLQPIAAVDTQWENPLHVFKETLKHEQKVTKMINELYAIAEEEKDYATRSMLTWFIDEQVEEEKTAQEYIDHLALIGDNGFGMYTIDKELATRTYTTPAPLANSAE</sequence>
<dbReference type="CDD" id="cd01055">
    <property type="entry name" value="Nonheme_Ferritin"/>
    <property type="match status" value="1"/>
</dbReference>
<dbReference type="PROSITE" id="PS50905">
    <property type="entry name" value="FERRITIN_LIKE"/>
    <property type="match status" value="1"/>
</dbReference>
<keyword evidence="2 8" id="KW-0409">Iron storage</keyword>
<reference evidence="10" key="1">
    <citation type="submission" date="2020-10" db="EMBL/GenBank/DDBJ databases">
        <authorList>
            <person name="Gilroy R."/>
        </authorList>
    </citation>
    <scope>NUCLEOTIDE SEQUENCE</scope>
    <source>
        <strain evidence="10">6919</strain>
    </source>
</reference>
<comment type="function">
    <text evidence="8">Iron-storage protein.</text>
</comment>
<evidence type="ECO:0000313" key="10">
    <source>
        <dbReference type="EMBL" id="MBO8476338.1"/>
    </source>
</evidence>
<comment type="function">
    <text evidence="6">May alleviate iron toxicity in the presence of oxygen.</text>
</comment>
<evidence type="ECO:0000256" key="4">
    <source>
        <dbReference type="ARBA" id="ARBA00023002"/>
    </source>
</evidence>
<dbReference type="GO" id="GO:0006826">
    <property type="term" value="P:iron ion transport"/>
    <property type="evidence" value="ECO:0007669"/>
    <property type="project" value="InterPro"/>
</dbReference>
<keyword evidence="3 7" id="KW-0479">Metal-binding</keyword>
<dbReference type="Pfam" id="PF00210">
    <property type="entry name" value="Ferritin"/>
    <property type="match status" value="1"/>
</dbReference>
<feature type="binding site" evidence="7">
    <location>
        <position position="53"/>
    </location>
    <ligand>
        <name>Fe cation</name>
        <dbReference type="ChEBI" id="CHEBI:24875"/>
        <label>1</label>
    </ligand>
</feature>
<organism evidence="10 11">
    <name type="scientific">Candidatus Limisoma faecipullorum</name>
    <dbReference type="NCBI Taxonomy" id="2840854"/>
    <lineage>
        <taxon>Bacteria</taxon>
        <taxon>Pseudomonadati</taxon>
        <taxon>Bacteroidota</taxon>
        <taxon>Bacteroidia</taxon>
        <taxon>Bacteroidales</taxon>
        <taxon>Candidatus Limisoma</taxon>
    </lineage>
</organism>
<dbReference type="SUPFAM" id="SSF47240">
    <property type="entry name" value="Ferritin-like"/>
    <property type="match status" value="1"/>
</dbReference>
<dbReference type="GO" id="GO:0005829">
    <property type="term" value="C:cytosol"/>
    <property type="evidence" value="ECO:0007669"/>
    <property type="project" value="TreeGrafter"/>
</dbReference>
<evidence type="ECO:0000256" key="8">
    <source>
        <dbReference type="RuleBase" id="RU361145"/>
    </source>
</evidence>
<feature type="binding site" evidence="7">
    <location>
        <position position="94"/>
    </location>
    <ligand>
        <name>Fe cation</name>
        <dbReference type="ChEBI" id="CHEBI:24875"/>
        <label>1</label>
    </ligand>
</feature>
<gene>
    <name evidence="10" type="ORF">IAB88_05030</name>
</gene>
<evidence type="ECO:0000256" key="5">
    <source>
        <dbReference type="ARBA" id="ARBA00023004"/>
    </source>
</evidence>
<reference evidence="10" key="2">
    <citation type="journal article" date="2021" name="PeerJ">
        <title>Extensive microbial diversity within the chicken gut microbiome revealed by metagenomics and culture.</title>
        <authorList>
            <person name="Gilroy R."/>
            <person name="Ravi A."/>
            <person name="Getino M."/>
            <person name="Pursley I."/>
            <person name="Horton D.L."/>
            <person name="Alikhan N.F."/>
            <person name="Baker D."/>
            <person name="Gharbi K."/>
            <person name="Hall N."/>
            <person name="Watson M."/>
            <person name="Adriaenssens E.M."/>
            <person name="Foster-Nyarko E."/>
            <person name="Jarju S."/>
            <person name="Secka A."/>
            <person name="Antonio M."/>
            <person name="Oren A."/>
            <person name="Chaudhuri R.R."/>
            <person name="La Ragione R."/>
            <person name="Hildebrand F."/>
            <person name="Pallen M.J."/>
        </authorList>
    </citation>
    <scope>NUCLEOTIDE SEQUENCE</scope>
    <source>
        <strain evidence="10">6919</strain>
    </source>
</reference>
<keyword evidence="5 7" id="KW-0408">Iron</keyword>
<proteinExistence type="inferred from homology"/>
<dbReference type="InterPro" id="IPR001519">
    <property type="entry name" value="Ferritin"/>
</dbReference>
<dbReference type="AlphaFoldDB" id="A0A9D9IRI9"/>
<dbReference type="InterPro" id="IPR008331">
    <property type="entry name" value="Ferritin_DPS_dom"/>
</dbReference>
<evidence type="ECO:0000256" key="1">
    <source>
        <dbReference type="ARBA" id="ARBA00006950"/>
    </source>
</evidence>
<dbReference type="InterPro" id="IPR009078">
    <property type="entry name" value="Ferritin-like_SF"/>
</dbReference>
<dbReference type="GO" id="GO:0004322">
    <property type="term" value="F:ferroxidase activity"/>
    <property type="evidence" value="ECO:0007669"/>
    <property type="project" value="TreeGrafter"/>
</dbReference>
<dbReference type="EMBL" id="JADIMC010000058">
    <property type="protein sequence ID" value="MBO8476338.1"/>
    <property type="molecule type" value="Genomic_DNA"/>
</dbReference>
<evidence type="ECO:0000256" key="7">
    <source>
        <dbReference type="PIRSR" id="PIRSR601519-1"/>
    </source>
</evidence>
<keyword evidence="8" id="KW-0963">Cytoplasm</keyword>
<evidence type="ECO:0000256" key="3">
    <source>
        <dbReference type="ARBA" id="ARBA00022723"/>
    </source>
</evidence>
<feature type="binding site" evidence="7">
    <location>
        <position position="50"/>
    </location>
    <ligand>
        <name>Fe cation</name>
        <dbReference type="ChEBI" id="CHEBI:24875"/>
        <label>1</label>
    </ligand>
</feature>
<feature type="binding site" evidence="7">
    <location>
        <position position="127"/>
    </location>
    <ligand>
        <name>Fe cation</name>
        <dbReference type="ChEBI" id="CHEBI:24875"/>
        <label>1</label>
    </ligand>
</feature>
<dbReference type="PANTHER" id="PTHR11431">
    <property type="entry name" value="FERRITIN"/>
    <property type="match status" value="1"/>
</dbReference>
<feature type="domain" description="Ferritin-like diiron" evidence="9">
    <location>
        <begin position="1"/>
        <end position="145"/>
    </location>
</feature>
<name>A0A9D9IRI9_9BACT</name>
<dbReference type="FunFam" id="1.20.1260.10:FF:000001">
    <property type="entry name" value="Non-heme ferritin"/>
    <property type="match status" value="1"/>
</dbReference>
<dbReference type="InterPro" id="IPR041719">
    <property type="entry name" value="Ferritin_prok"/>
</dbReference>
<feature type="binding site" evidence="7">
    <location>
        <position position="17"/>
    </location>
    <ligand>
        <name>Fe cation</name>
        <dbReference type="ChEBI" id="CHEBI:24875"/>
        <label>1</label>
    </ligand>
</feature>
<dbReference type="GO" id="GO:0006879">
    <property type="term" value="P:intracellular iron ion homeostasis"/>
    <property type="evidence" value="ECO:0007669"/>
    <property type="project" value="UniProtKB-KW"/>
</dbReference>
<comment type="similarity">
    <text evidence="1 8">Belongs to the ferritin family. Prokaryotic subfamily.</text>
</comment>
<evidence type="ECO:0000313" key="11">
    <source>
        <dbReference type="Proteomes" id="UP000823598"/>
    </source>
</evidence>
<comment type="subcellular location">
    <subcellularLocation>
        <location evidence="8">Cytoplasm</location>
    </subcellularLocation>
</comment>
<dbReference type="InterPro" id="IPR012347">
    <property type="entry name" value="Ferritin-like"/>
</dbReference>
<comment type="caution">
    <text evidence="10">The sequence shown here is derived from an EMBL/GenBank/DDBJ whole genome shotgun (WGS) entry which is preliminary data.</text>
</comment>
<keyword evidence="4" id="KW-0560">Oxidoreductase</keyword>